<organism evidence="1 2">
    <name type="scientific">Maylandia zebra</name>
    <name type="common">zebra mbuna</name>
    <dbReference type="NCBI Taxonomy" id="106582"/>
    <lineage>
        <taxon>Eukaryota</taxon>
        <taxon>Metazoa</taxon>
        <taxon>Chordata</taxon>
        <taxon>Craniata</taxon>
        <taxon>Vertebrata</taxon>
        <taxon>Euteleostomi</taxon>
        <taxon>Actinopterygii</taxon>
        <taxon>Neopterygii</taxon>
        <taxon>Teleostei</taxon>
        <taxon>Neoteleostei</taxon>
        <taxon>Acanthomorphata</taxon>
        <taxon>Ovalentaria</taxon>
        <taxon>Cichlomorphae</taxon>
        <taxon>Cichliformes</taxon>
        <taxon>Cichlidae</taxon>
        <taxon>African cichlids</taxon>
        <taxon>Pseudocrenilabrinae</taxon>
        <taxon>Haplochromini</taxon>
        <taxon>Maylandia</taxon>
        <taxon>Maylandia zebra complex</taxon>
    </lineage>
</organism>
<dbReference type="Gene3D" id="3.40.50.1820">
    <property type="entry name" value="alpha/beta hydrolase"/>
    <property type="match status" value="1"/>
</dbReference>
<accession>A0A3P9C2L8</accession>
<dbReference type="Proteomes" id="UP000265160">
    <property type="component" value="LG11"/>
</dbReference>
<reference evidence="1" key="3">
    <citation type="submission" date="2025-09" db="UniProtKB">
        <authorList>
            <consortium name="Ensembl"/>
        </authorList>
    </citation>
    <scope>IDENTIFICATION</scope>
</reference>
<protein>
    <submittedName>
        <fullName evidence="1">Si:dkey-122a22.2</fullName>
    </submittedName>
</protein>
<sequence>MNQFLSAFHYFVQREEEPNPLNKTALFTALFVCLRLTYGLSNEYFTFKRIIGKRPSQAEVKGSVSYSSVLVNIGKCLLVIILVPPFLNYASLQREAQMLLPKDGQIVDVGLGQKMHLLCKGRGKPVGNKLPAGLDCSVCTYDRMGLGFSKRLMQNETTGTEKVWDMSTTGRMVDDLHRLLGAAEIVGPFILVGSELGALNSRFYTHIHDVQVSDLVLIDPIPEDIFEEDKWKEYWYGKVVPSFQAKQFSAATGLSRMLIILGAIEPTVKGENVSEEVIQRQKYLQSNPAHQSAAVDEHYFLNESAAQVRDITKFKPLSSRTSVSVLTGDSFDMQMPEHLNRVSAFTLQKRFLEDSYPSANHIHIKGADRRMIYKKPSAISQHLRKLVNQRQAKQQSE</sequence>
<dbReference type="Ensembl" id="ENSMZET00005017028.1">
    <property type="protein sequence ID" value="ENSMZEP00005016505.1"/>
    <property type="gene ID" value="ENSMZEG00005012373.1"/>
</dbReference>
<dbReference type="InterPro" id="IPR029058">
    <property type="entry name" value="AB_hydrolase_fold"/>
</dbReference>
<dbReference type="GeneTree" id="ENSGT00390000008074"/>
<name>A0A3P9C2L8_9CICH</name>
<dbReference type="STRING" id="106582.ENSMZEP00005016505"/>
<evidence type="ECO:0000313" key="2">
    <source>
        <dbReference type="Proteomes" id="UP000265160"/>
    </source>
</evidence>
<evidence type="ECO:0000313" key="1">
    <source>
        <dbReference type="Ensembl" id="ENSMZEP00005016505.1"/>
    </source>
</evidence>
<dbReference type="AlphaFoldDB" id="A0A3P9C2L8"/>
<proteinExistence type="predicted"/>
<dbReference type="SUPFAM" id="SSF53474">
    <property type="entry name" value="alpha/beta-Hydrolases"/>
    <property type="match status" value="1"/>
</dbReference>
<reference evidence="1 2" key="1">
    <citation type="journal article" date="2014" name="Nature">
        <title>The genomic substrate for adaptive radiation in African cichlid fish.</title>
        <authorList>
            <person name="Brawand D."/>
            <person name="Wagner C.E."/>
            <person name="Li Y.I."/>
            <person name="Malinsky M."/>
            <person name="Keller I."/>
            <person name="Fan S."/>
            <person name="Simakov O."/>
            <person name="Ng A.Y."/>
            <person name="Lim Z.W."/>
            <person name="Bezault E."/>
            <person name="Turner-Maier J."/>
            <person name="Johnson J."/>
            <person name="Alcazar R."/>
            <person name="Noh H.J."/>
            <person name="Russell P."/>
            <person name="Aken B."/>
            <person name="Alfoldi J."/>
            <person name="Amemiya C."/>
            <person name="Azzouzi N."/>
            <person name="Baroiller J.F."/>
            <person name="Barloy-Hubler F."/>
            <person name="Berlin A."/>
            <person name="Bloomquist R."/>
            <person name="Carleton K.L."/>
            <person name="Conte M.A."/>
            <person name="D'Cotta H."/>
            <person name="Eshel O."/>
            <person name="Gaffney L."/>
            <person name="Galibert F."/>
            <person name="Gante H.F."/>
            <person name="Gnerre S."/>
            <person name="Greuter L."/>
            <person name="Guyon R."/>
            <person name="Haddad N.S."/>
            <person name="Haerty W."/>
            <person name="Harris R.M."/>
            <person name="Hofmann H.A."/>
            <person name="Hourlier T."/>
            <person name="Hulata G."/>
            <person name="Jaffe D.B."/>
            <person name="Lara M."/>
            <person name="Lee A.P."/>
            <person name="MacCallum I."/>
            <person name="Mwaiko S."/>
            <person name="Nikaido M."/>
            <person name="Nishihara H."/>
            <person name="Ozouf-Costaz C."/>
            <person name="Penman D.J."/>
            <person name="Przybylski D."/>
            <person name="Rakotomanga M."/>
            <person name="Renn S.C.P."/>
            <person name="Ribeiro F.J."/>
            <person name="Ron M."/>
            <person name="Salzburger W."/>
            <person name="Sanchez-Pulido L."/>
            <person name="Santos M.E."/>
            <person name="Searle S."/>
            <person name="Sharpe T."/>
            <person name="Swofford R."/>
            <person name="Tan F.J."/>
            <person name="Williams L."/>
            <person name="Young S."/>
            <person name="Yin S."/>
            <person name="Okada N."/>
            <person name="Kocher T.D."/>
            <person name="Miska E.A."/>
            <person name="Lander E.S."/>
            <person name="Venkatesh B."/>
            <person name="Fernald R.D."/>
            <person name="Meyer A."/>
            <person name="Ponting C.P."/>
            <person name="Streelman J.T."/>
            <person name="Lindblad-Toh K."/>
            <person name="Seehausen O."/>
            <person name="Di Palma F."/>
        </authorList>
    </citation>
    <scope>NUCLEOTIDE SEQUENCE</scope>
</reference>
<keyword evidence="2" id="KW-1185">Reference proteome</keyword>
<reference evidence="1" key="2">
    <citation type="submission" date="2025-08" db="UniProtKB">
        <authorList>
            <consortium name="Ensembl"/>
        </authorList>
    </citation>
    <scope>IDENTIFICATION</scope>
</reference>